<feature type="region of interest" description="Disordered" evidence="1">
    <location>
        <begin position="1"/>
        <end position="70"/>
    </location>
</feature>
<dbReference type="EMBL" id="CAUYUJ010008077">
    <property type="protein sequence ID" value="CAK0822803.1"/>
    <property type="molecule type" value="Genomic_DNA"/>
</dbReference>
<feature type="region of interest" description="Disordered" evidence="1">
    <location>
        <begin position="106"/>
        <end position="131"/>
    </location>
</feature>
<sequence>SCLGAGPLRRPQAAPRAGPRAARGVPLDEAPPALRAPFRGRHMRRGGAAAVRLGGGPPHRGEEVARGAGGHRGDLSDFLARFPLGGPEAPCARGCARDGPLRSGLQWPEPCEHLDDETDSERSPVFQERPPGDLTVHQGRASHHRLGTNIPLQLELTWAKHGASGTWFMLGRVVDVVAERTPEGHLLVRSASGGMDATLSGRWVAPDRLAGGFWLGADGDGAFELRQCPQ</sequence>
<reference evidence="2" key="1">
    <citation type="submission" date="2023-10" db="EMBL/GenBank/DDBJ databases">
        <authorList>
            <person name="Chen Y."/>
            <person name="Shah S."/>
            <person name="Dougan E. K."/>
            <person name="Thang M."/>
            <person name="Chan C."/>
        </authorList>
    </citation>
    <scope>NUCLEOTIDE SEQUENCE [LARGE SCALE GENOMIC DNA]</scope>
</reference>
<protein>
    <submittedName>
        <fullName evidence="2">Uncharacterized protein</fullName>
    </submittedName>
</protein>
<feature type="non-terminal residue" evidence="2">
    <location>
        <position position="230"/>
    </location>
</feature>
<evidence type="ECO:0000313" key="2">
    <source>
        <dbReference type="EMBL" id="CAK0822803.1"/>
    </source>
</evidence>
<dbReference type="Proteomes" id="UP001189429">
    <property type="component" value="Unassembled WGS sequence"/>
</dbReference>
<evidence type="ECO:0000256" key="1">
    <source>
        <dbReference type="SAM" id="MobiDB-lite"/>
    </source>
</evidence>
<comment type="caution">
    <text evidence="2">The sequence shown here is derived from an EMBL/GenBank/DDBJ whole genome shotgun (WGS) entry which is preliminary data.</text>
</comment>
<accession>A0ABN9RUW1</accession>
<name>A0ABN9RUW1_9DINO</name>
<feature type="non-terminal residue" evidence="2">
    <location>
        <position position="1"/>
    </location>
</feature>
<organism evidence="2 3">
    <name type="scientific">Prorocentrum cordatum</name>
    <dbReference type="NCBI Taxonomy" id="2364126"/>
    <lineage>
        <taxon>Eukaryota</taxon>
        <taxon>Sar</taxon>
        <taxon>Alveolata</taxon>
        <taxon>Dinophyceae</taxon>
        <taxon>Prorocentrales</taxon>
        <taxon>Prorocentraceae</taxon>
        <taxon>Prorocentrum</taxon>
    </lineage>
</organism>
<evidence type="ECO:0000313" key="3">
    <source>
        <dbReference type="Proteomes" id="UP001189429"/>
    </source>
</evidence>
<proteinExistence type="predicted"/>
<feature type="compositionally biased region" description="Basic and acidic residues" evidence="1">
    <location>
        <begin position="59"/>
        <end position="70"/>
    </location>
</feature>
<feature type="compositionally biased region" description="Low complexity" evidence="1">
    <location>
        <begin position="1"/>
        <end position="24"/>
    </location>
</feature>
<keyword evidence="3" id="KW-1185">Reference proteome</keyword>
<gene>
    <name evidence="2" type="ORF">PCOR1329_LOCUS23724</name>
</gene>